<feature type="region of interest" description="Disordered" evidence="1">
    <location>
        <begin position="29"/>
        <end position="132"/>
    </location>
</feature>
<reference evidence="2 3" key="1">
    <citation type="submission" date="2021-02" db="EMBL/GenBank/DDBJ databases">
        <title>Safari Cat Assemblies.</title>
        <authorList>
            <person name="Bredemeyer K.R."/>
            <person name="Murphy W.J."/>
        </authorList>
    </citation>
    <scope>NUCLEOTIDE SEQUENCE [LARGE SCALE GENOMIC DNA]</scope>
</reference>
<reference evidence="2" key="2">
    <citation type="submission" date="2025-08" db="UniProtKB">
        <authorList>
            <consortium name="Ensembl"/>
        </authorList>
    </citation>
    <scope>IDENTIFICATION</scope>
    <source>
        <strain evidence="2">breed Abyssinian</strain>
    </source>
</reference>
<accession>A0ABI7YF33</accession>
<name>A0ABI7YF33_FELCA</name>
<protein>
    <submittedName>
        <fullName evidence="2">Uncharacterized protein</fullName>
    </submittedName>
</protein>
<keyword evidence="3" id="KW-1185">Reference proteome</keyword>
<evidence type="ECO:0000256" key="1">
    <source>
        <dbReference type="SAM" id="MobiDB-lite"/>
    </source>
</evidence>
<proteinExistence type="predicted"/>
<sequence length="236" mass="25307">MAAPSQLLQIALQHVREEVAGAELHRVPAQRLADLRHRDPQQRPGVTLAHPAPWTPPQPLLPLSPPPPPNLSRALDSSSRAPAAGKSSPRPLATTSKRQQHGARQPESRHFGLAPPPAGRSPGRGSTSRMLSAPMRKLRPVGAERWCRERLSGLGGCRKRLGLSAGGGGARGGRRSRGILILSIWCWQGFASRRLHSLRLKTASVPDVGQGIIAALQGDCPRPPDYLSVNSFDGTD</sequence>
<dbReference type="Proteomes" id="UP000823872">
    <property type="component" value="Chromosome B4"/>
</dbReference>
<evidence type="ECO:0000313" key="2">
    <source>
        <dbReference type="Ensembl" id="ENSFCTP00005033484.1"/>
    </source>
</evidence>
<evidence type="ECO:0000313" key="3">
    <source>
        <dbReference type="Proteomes" id="UP000823872"/>
    </source>
</evidence>
<dbReference type="Ensembl" id="ENSFCTT00005046696.1">
    <property type="protein sequence ID" value="ENSFCTP00005033484.1"/>
    <property type="gene ID" value="ENSFCTG00005016320.1"/>
</dbReference>
<reference evidence="2" key="3">
    <citation type="submission" date="2025-09" db="UniProtKB">
        <authorList>
            <consortium name="Ensembl"/>
        </authorList>
    </citation>
    <scope>IDENTIFICATION</scope>
    <source>
        <strain evidence="2">breed Abyssinian</strain>
    </source>
</reference>
<feature type="compositionally biased region" description="Pro residues" evidence="1">
    <location>
        <begin position="53"/>
        <end position="70"/>
    </location>
</feature>
<feature type="compositionally biased region" description="Low complexity" evidence="1">
    <location>
        <begin position="120"/>
        <end position="129"/>
    </location>
</feature>
<organism evidence="2 3">
    <name type="scientific">Felis catus</name>
    <name type="common">Cat</name>
    <name type="synonym">Felis silvestris catus</name>
    <dbReference type="NCBI Taxonomy" id="9685"/>
    <lineage>
        <taxon>Eukaryota</taxon>
        <taxon>Metazoa</taxon>
        <taxon>Chordata</taxon>
        <taxon>Craniata</taxon>
        <taxon>Vertebrata</taxon>
        <taxon>Euteleostomi</taxon>
        <taxon>Mammalia</taxon>
        <taxon>Eutheria</taxon>
        <taxon>Laurasiatheria</taxon>
        <taxon>Carnivora</taxon>
        <taxon>Feliformia</taxon>
        <taxon>Felidae</taxon>
        <taxon>Felinae</taxon>
        <taxon>Felis</taxon>
    </lineage>
</organism>
<dbReference type="GeneTree" id="ENSGT00900000143702"/>